<sequence>MDQNVIKILCAHGVPEEMKKRLAEIGQVFSLNSHDEVEIKEAIRDKHVFVVRSKPRVTRDIIESASQLKVVARPGVGIDNIDQEACREKGIRIINTPEASTSSVAELTIGLAIALLRRIYYGCNLLKRGEWVKGKCTGRTIEGKTWGVIGFGGIGRRVAELVKAFGAEVYAYDPYVEEGVFVEKGVRRALSLNELLAKSDIVSLHVVLNQETENMISEEAISKMKRGAYLINTSRGKVVDQKALYQALLSGQLGGVALDVYDTEPPTDQELLGLENVICTPHIGGNTEEVFVRATDILIVKLKEVLGLSGGQPLGY</sequence>
<evidence type="ECO:0000256" key="2">
    <source>
        <dbReference type="ARBA" id="ARBA00023002"/>
    </source>
</evidence>
<accession>A0ABZ2YFQ0</accession>
<dbReference type="Proteomes" id="UP001461341">
    <property type="component" value="Chromosome"/>
</dbReference>
<reference evidence="5 6" key="1">
    <citation type="submission" date="2023-03" db="EMBL/GenBank/DDBJ databases">
        <title>Novel Species.</title>
        <authorList>
            <person name="Ma S."/>
        </authorList>
    </citation>
    <scope>NUCLEOTIDE SEQUENCE [LARGE SCALE GENOMIC DNA]</scope>
    <source>
        <strain evidence="5 6">B11</strain>
    </source>
</reference>
<dbReference type="InterPro" id="IPR036291">
    <property type="entry name" value="NAD(P)-bd_dom_sf"/>
</dbReference>
<dbReference type="InterPro" id="IPR050857">
    <property type="entry name" value="D-2-hydroxyacid_DH"/>
</dbReference>
<gene>
    <name evidence="5" type="ORF">QBE54_02265</name>
</gene>
<evidence type="ECO:0000256" key="1">
    <source>
        <dbReference type="ARBA" id="ARBA00005854"/>
    </source>
</evidence>
<evidence type="ECO:0000256" key="3">
    <source>
        <dbReference type="ARBA" id="ARBA00023027"/>
    </source>
</evidence>
<keyword evidence="6" id="KW-1185">Reference proteome</keyword>
<dbReference type="PROSITE" id="PS00671">
    <property type="entry name" value="D_2_HYDROXYACID_DH_3"/>
    <property type="match status" value="1"/>
</dbReference>
<name>A0ABZ2YFQ0_9BACT</name>
<dbReference type="InterPro" id="IPR029753">
    <property type="entry name" value="D-isomer_DH_CS"/>
</dbReference>
<organism evidence="5 6">
    <name type="scientific">Thermatribacter velox</name>
    <dbReference type="NCBI Taxonomy" id="3039681"/>
    <lineage>
        <taxon>Bacteria</taxon>
        <taxon>Pseudomonadati</taxon>
        <taxon>Atribacterota</taxon>
        <taxon>Atribacteria</taxon>
        <taxon>Atribacterales</taxon>
        <taxon>Thermatribacteraceae</taxon>
        <taxon>Thermatribacter</taxon>
    </lineage>
</organism>
<evidence type="ECO:0000259" key="4">
    <source>
        <dbReference type="Pfam" id="PF02826"/>
    </source>
</evidence>
<feature type="domain" description="D-isomer specific 2-hydroxyacid dehydrogenase NAD-binding" evidence="4">
    <location>
        <begin position="109"/>
        <end position="284"/>
    </location>
</feature>
<dbReference type="SUPFAM" id="SSF52283">
    <property type="entry name" value="Formate/glycerate dehydrogenase catalytic domain-like"/>
    <property type="match status" value="1"/>
</dbReference>
<dbReference type="InterPro" id="IPR006140">
    <property type="entry name" value="D-isomer_DH_NAD-bd"/>
</dbReference>
<dbReference type="SUPFAM" id="SSF51735">
    <property type="entry name" value="NAD(P)-binding Rossmann-fold domains"/>
    <property type="match status" value="1"/>
</dbReference>
<dbReference type="EMBL" id="CP121689">
    <property type="protein sequence ID" value="WZL76578.1"/>
    <property type="molecule type" value="Genomic_DNA"/>
</dbReference>
<dbReference type="CDD" id="cd12173">
    <property type="entry name" value="PGDH_4"/>
    <property type="match status" value="1"/>
</dbReference>
<evidence type="ECO:0000313" key="5">
    <source>
        <dbReference type="EMBL" id="WZL76578.1"/>
    </source>
</evidence>
<dbReference type="PANTHER" id="PTHR42789:SF1">
    <property type="entry name" value="D-ISOMER SPECIFIC 2-HYDROXYACID DEHYDROGENASE FAMILY PROTEIN (AFU_ORTHOLOGUE AFUA_6G10090)"/>
    <property type="match status" value="1"/>
</dbReference>
<dbReference type="Pfam" id="PF02826">
    <property type="entry name" value="2-Hacid_dh_C"/>
    <property type="match status" value="1"/>
</dbReference>
<comment type="similarity">
    <text evidence="1">Belongs to the D-isomer specific 2-hydroxyacid dehydrogenase family.</text>
</comment>
<evidence type="ECO:0000313" key="6">
    <source>
        <dbReference type="Proteomes" id="UP001461341"/>
    </source>
</evidence>
<dbReference type="Gene3D" id="3.40.50.720">
    <property type="entry name" value="NAD(P)-binding Rossmann-like Domain"/>
    <property type="match status" value="2"/>
</dbReference>
<dbReference type="PANTHER" id="PTHR42789">
    <property type="entry name" value="D-ISOMER SPECIFIC 2-HYDROXYACID DEHYDROGENASE FAMILY PROTEIN (AFU_ORTHOLOGUE AFUA_6G10090)"/>
    <property type="match status" value="1"/>
</dbReference>
<keyword evidence="3" id="KW-0520">NAD</keyword>
<protein>
    <submittedName>
        <fullName evidence="5">Hydroxyacid dehydrogenase</fullName>
    </submittedName>
</protein>
<dbReference type="RefSeq" id="WP_369018742.1">
    <property type="nucleotide sequence ID" value="NZ_CP121689.1"/>
</dbReference>
<proteinExistence type="inferred from homology"/>
<keyword evidence="2" id="KW-0560">Oxidoreductase</keyword>